<accession>A5G6C8</accession>
<dbReference type="GO" id="GO:0016757">
    <property type="term" value="F:glycosyltransferase activity"/>
    <property type="evidence" value="ECO:0007669"/>
    <property type="project" value="UniProtKB-KW"/>
</dbReference>
<dbReference type="CDD" id="cd04186">
    <property type="entry name" value="GT_2_like_c"/>
    <property type="match status" value="1"/>
</dbReference>
<evidence type="ECO:0000256" key="3">
    <source>
        <dbReference type="ARBA" id="ARBA00022679"/>
    </source>
</evidence>
<organism evidence="5 6">
    <name type="scientific">Geotalea uraniireducens (strain Rf4)</name>
    <name type="common">Geobacter uraniireducens</name>
    <dbReference type="NCBI Taxonomy" id="351605"/>
    <lineage>
        <taxon>Bacteria</taxon>
        <taxon>Pseudomonadati</taxon>
        <taxon>Thermodesulfobacteriota</taxon>
        <taxon>Desulfuromonadia</taxon>
        <taxon>Geobacterales</taxon>
        <taxon>Geobacteraceae</taxon>
        <taxon>Geotalea</taxon>
    </lineage>
</organism>
<keyword evidence="3 5" id="KW-0808">Transferase</keyword>
<dbReference type="OrthoDB" id="9771846at2"/>
<dbReference type="PANTHER" id="PTHR43179">
    <property type="entry name" value="RHAMNOSYLTRANSFERASE WBBL"/>
    <property type="match status" value="1"/>
</dbReference>
<evidence type="ECO:0000256" key="1">
    <source>
        <dbReference type="ARBA" id="ARBA00006739"/>
    </source>
</evidence>
<dbReference type="InterPro" id="IPR029044">
    <property type="entry name" value="Nucleotide-diphossugar_trans"/>
</dbReference>
<evidence type="ECO:0000256" key="2">
    <source>
        <dbReference type="ARBA" id="ARBA00022676"/>
    </source>
</evidence>
<feature type="domain" description="Glycosyltransferase 2-like" evidence="4">
    <location>
        <begin position="10"/>
        <end position="179"/>
    </location>
</feature>
<gene>
    <name evidence="5" type="ordered locus">Gura_3185</name>
</gene>
<dbReference type="InterPro" id="IPR001173">
    <property type="entry name" value="Glyco_trans_2-like"/>
</dbReference>
<dbReference type="SUPFAM" id="SSF53448">
    <property type="entry name" value="Nucleotide-diphospho-sugar transferases"/>
    <property type="match status" value="1"/>
</dbReference>
<name>A5G6C8_GEOUR</name>
<dbReference type="STRING" id="351605.Gura_3185"/>
<comment type="similarity">
    <text evidence="1">Belongs to the glycosyltransferase 2 family.</text>
</comment>
<dbReference type="AlphaFoldDB" id="A5G6C8"/>
<keyword evidence="6" id="KW-1185">Reference proteome</keyword>
<dbReference type="EMBL" id="CP000698">
    <property type="protein sequence ID" value="ABQ27346.1"/>
    <property type="molecule type" value="Genomic_DNA"/>
</dbReference>
<keyword evidence="2" id="KW-0328">Glycosyltransferase</keyword>
<dbReference type="PANTHER" id="PTHR43179:SF12">
    <property type="entry name" value="GALACTOFURANOSYLTRANSFERASE GLFT2"/>
    <property type="match status" value="1"/>
</dbReference>
<sequence length="297" mass="34839">MVERPSKVGVVTVTYNSGDVIEDFMESMLSQSYEIFILYIVDNASTDDTLGRLKNYDDSRIVILPNNTNVGVAAGNNQGIEKAVSNECGHILLINNDVEFEQSMLEKLMDSMSKCNCDVIVPKMIYHDNKSLIWFAGGYFSKWKGYSNYHIGMNEHDNGQYDYQKQIQYAPTCCMLIKKCVFDIVGIMDEKYFVYFDDTDFCYRLYKHNISMYYYPHIDFYHKVSSLTGGLESHFTIRHMIRNKVYYLLKQNNVLKYIYCVLFYIKTITCFVFSKRFKKNYDVFKLINLSFVEGFYL</sequence>
<dbReference type="RefSeq" id="WP_011940010.1">
    <property type="nucleotide sequence ID" value="NC_009483.1"/>
</dbReference>
<evidence type="ECO:0000313" key="6">
    <source>
        <dbReference type="Proteomes" id="UP000006695"/>
    </source>
</evidence>
<evidence type="ECO:0000313" key="5">
    <source>
        <dbReference type="EMBL" id="ABQ27346.1"/>
    </source>
</evidence>
<reference evidence="5 6" key="1">
    <citation type="submission" date="2007-05" db="EMBL/GenBank/DDBJ databases">
        <title>Complete sequence of Geobacter uraniireducens Rf4.</title>
        <authorList>
            <consortium name="US DOE Joint Genome Institute"/>
            <person name="Copeland A."/>
            <person name="Lucas S."/>
            <person name="Lapidus A."/>
            <person name="Barry K."/>
            <person name="Detter J.C."/>
            <person name="Glavina del Rio T."/>
            <person name="Hammon N."/>
            <person name="Israni S."/>
            <person name="Dalin E."/>
            <person name="Tice H."/>
            <person name="Pitluck S."/>
            <person name="Chertkov O."/>
            <person name="Brettin T."/>
            <person name="Bruce D."/>
            <person name="Han C."/>
            <person name="Schmutz J."/>
            <person name="Larimer F."/>
            <person name="Land M."/>
            <person name="Hauser L."/>
            <person name="Kyrpides N."/>
            <person name="Mikhailova N."/>
            <person name="Shelobolina E."/>
            <person name="Aklujkar M."/>
            <person name="Lovley D."/>
            <person name="Richardson P."/>
        </authorList>
    </citation>
    <scope>NUCLEOTIDE SEQUENCE [LARGE SCALE GENOMIC DNA]</scope>
    <source>
        <strain evidence="5 6">Rf4</strain>
    </source>
</reference>
<evidence type="ECO:0000259" key="4">
    <source>
        <dbReference type="Pfam" id="PF00535"/>
    </source>
</evidence>
<dbReference type="Gene3D" id="3.90.550.10">
    <property type="entry name" value="Spore Coat Polysaccharide Biosynthesis Protein SpsA, Chain A"/>
    <property type="match status" value="1"/>
</dbReference>
<dbReference type="KEGG" id="gur:Gura_3185"/>
<dbReference type="HOGENOM" id="CLU_023845_4_1_7"/>
<dbReference type="Proteomes" id="UP000006695">
    <property type="component" value="Chromosome"/>
</dbReference>
<proteinExistence type="inferred from homology"/>
<dbReference type="CAZy" id="GT2">
    <property type="family name" value="Glycosyltransferase Family 2"/>
</dbReference>
<protein>
    <submittedName>
        <fullName evidence="5">Glycosyl transferase, family 2</fullName>
    </submittedName>
</protein>
<dbReference type="Pfam" id="PF00535">
    <property type="entry name" value="Glycos_transf_2"/>
    <property type="match status" value="1"/>
</dbReference>